<reference evidence="2" key="2">
    <citation type="submission" date="2025-08" db="UniProtKB">
        <authorList>
            <consortium name="RefSeq"/>
        </authorList>
    </citation>
    <scope>IDENTIFICATION</scope>
    <source>
        <tissue evidence="2">Leaf</tissue>
    </source>
</reference>
<dbReference type="GeneID" id="104212205"/>
<dbReference type="eggNOG" id="KOG0017">
    <property type="taxonomic scope" value="Eukaryota"/>
</dbReference>
<dbReference type="AlphaFoldDB" id="A0A1U7VBQ0"/>
<reference evidence="1" key="1">
    <citation type="journal article" date="2013" name="Genome Biol.">
        <title>Reference genomes and transcriptomes of Nicotiana sylvestris and Nicotiana tomentosiformis.</title>
        <authorList>
            <person name="Sierro N."/>
            <person name="Battey J.N."/>
            <person name="Ouadi S."/>
            <person name="Bovet L."/>
            <person name="Goepfert S."/>
            <person name="Bakaher N."/>
            <person name="Peitsch M.C."/>
            <person name="Ivanov N.V."/>
        </authorList>
    </citation>
    <scope>NUCLEOTIDE SEQUENCE [LARGE SCALE GENOMIC DNA]</scope>
</reference>
<sequence>MQIPREENAKANALANLASATEITNEENASVIHLFHSVLDQDKNEVNYNNLTCDWRNEIVNFLQYGILPEDKKKAQALRQKAARYCLNQGNIYRKMFGGPLARCLGPSQTEYVMREIHEGHCGNHAGGRSLKRELSDRYEKKRPETSSGKISYADLGCQRKWQLARGIPGVLWAYPTTAKTSTRETLFSLVYGAEALITVEIGESSTRYTQATEKSNEEEMQILQDWGLCTQESFPIHEGSQRRKVKSKMGRALQDSWYRRKRSIRA</sequence>
<name>A0A1U7VBQ0_NICSY</name>
<keyword evidence="1" id="KW-1185">Reference proteome</keyword>
<dbReference type="RefSeq" id="XP_009759724.1">
    <property type="nucleotide sequence ID" value="XM_009761422.1"/>
</dbReference>
<dbReference type="Proteomes" id="UP000189701">
    <property type="component" value="Unplaced"/>
</dbReference>
<dbReference type="PANTHER" id="PTHR48475">
    <property type="entry name" value="RIBONUCLEASE H"/>
    <property type="match status" value="1"/>
</dbReference>
<accession>A0A1U7VBQ0</accession>
<protein>
    <submittedName>
        <fullName evidence="2">Uncharacterized protein LOC104212205</fullName>
    </submittedName>
</protein>
<dbReference type="PANTHER" id="PTHR48475:SF2">
    <property type="entry name" value="RIBONUCLEASE H"/>
    <property type="match status" value="1"/>
</dbReference>
<gene>
    <name evidence="2" type="primary">LOC104212205</name>
</gene>
<organism evidence="1 2">
    <name type="scientific">Nicotiana sylvestris</name>
    <name type="common">Wood tobacco</name>
    <name type="synonym">South American tobacco</name>
    <dbReference type="NCBI Taxonomy" id="4096"/>
    <lineage>
        <taxon>Eukaryota</taxon>
        <taxon>Viridiplantae</taxon>
        <taxon>Streptophyta</taxon>
        <taxon>Embryophyta</taxon>
        <taxon>Tracheophyta</taxon>
        <taxon>Spermatophyta</taxon>
        <taxon>Magnoliopsida</taxon>
        <taxon>eudicotyledons</taxon>
        <taxon>Gunneridae</taxon>
        <taxon>Pentapetalae</taxon>
        <taxon>asterids</taxon>
        <taxon>lamiids</taxon>
        <taxon>Solanales</taxon>
        <taxon>Solanaceae</taxon>
        <taxon>Nicotianoideae</taxon>
        <taxon>Nicotianeae</taxon>
        <taxon>Nicotiana</taxon>
    </lineage>
</organism>
<evidence type="ECO:0000313" key="1">
    <source>
        <dbReference type="Proteomes" id="UP000189701"/>
    </source>
</evidence>
<dbReference type="Gene3D" id="1.10.340.70">
    <property type="match status" value="1"/>
</dbReference>
<dbReference type="KEGG" id="nsy:104212205"/>
<proteinExistence type="predicted"/>
<evidence type="ECO:0000313" key="2">
    <source>
        <dbReference type="RefSeq" id="XP_009759724.1"/>
    </source>
</evidence>